<dbReference type="InterPro" id="IPR020596">
    <property type="entry name" value="rRNA_Ade_Mease_Trfase_CS"/>
</dbReference>
<keyword evidence="5 7" id="KW-0949">S-adenosyl-L-methionine</keyword>
<dbReference type="SUPFAM" id="SSF53335">
    <property type="entry name" value="S-adenosyl-L-methionine-dependent methyltransferases"/>
    <property type="match status" value="1"/>
</dbReference>
<reference evidence="10 11" key="1">
    <citation type="submission" date="2016-11" db="EMBL/GenBank/DDBJ databases">
        <title>Actinomyces gypaetusis sp. nov. isolated from the vulture Gypaetus barbatus in Qinghai Tibet Plateau China.</title>
        <authorList>
            <person name="Meng X."/>
        </authorList>
    </citation>
    <scope>NUCLEOTIDE SEQUENCE [LARGE SCALE GENOMIC DNA]</scope>
    <source>
        <strain evidence="10 11">VUL4_2</strain>
    </source>
</reference>
<dbReference type="Pfam" id="PF00398">
    <property type="entry name" value="RrnaAD"/>
    <property type="match status" value="1"/>
</dbReference>
<keyword evidence="1 7" id="KW-0963">Cytoplasm</keyword>
<keyword evidence="3 7" id="KW-0489">Methyltransferase</keyword>
<dbReference type="FunFam" id="3.40.50.150:FF:000023">
    <property type="entry name" value="Ribosomal RNA small subunit methyltransferase A"/>
    <property type="match status" value="1"/>
</dbReference>
<dbReference type="Proteomes" id="UP000186785">
    <property type="component" value="Unassembled WGS sequence"/>
</dbReference>
<evidence type="ECO:0000313" key="10">
    <source>
        <dbReference type="EMBL" id="OKL46182.1"/>
    </source>
</evidence>
<sequence length="329" mass="35130">MNEQVAPETVTLLGKAQVRDLCESLDIRPTKTLGQNFVHDTGTVAKIVRLAPDVAGHHVLEVGPGLGSLTLALLQAGASVTAVEIDPKLAQILPTTIQHHAGPYAGHLRILNQDALTIKDQKDFEAAQAVPVTASTKATSEPNFGPITHLVANLPYNVAVPVLFTLLPQLPDLQSILVMVQAEVADRLAAKPGSKAYGVPSVKAQWYGKASRVGTVGRNVFWPSPNVDSALVLLELQPRPEGLEELKNEVFAAIDAAFSQRRKTLRSALATWAGSPQAAETYLRAANIDPTLRGEKLEIAEFIRLVEARQALDGGPAKTLTDSPNPEAV</sequence>
<evidence type="ECO:0000313" key="11">
    <source>
        <dbReference type="Proteomes" id="UP000186785"/>
    </source>
</evidence>
<feature type="binding site" evidence="7 8">
    <location>
        <position position="63"/>
    </location>
    <ligand>
        <name>S-adenosyl-L-methionine</name>
        <dbReference type="ChEBI" id="CHEBI:59789"/>
    </ligand>
</feature>
<dbReference type="STRING" id="1921764.BSR28_07280"/>
<feature type="binding site" evidence="7 8">
    <location>
        <position position="84"/>
    </location>
    <ligand>
        <name>S-adenosyl-L-methionine</name>
        <dbReference type="ChEBI" id="CHEBI:59789"/>
    </ligand>
</feature>
<dbReference type="InterPro" id="IPR020598">
    <property type="entry name" value="rRNA_Ade_methylase_Trfase_N"/>
</dbReference>
<evidence type="ECO:0000256" key="1">
    <source>
        <dbReference type="ARBA" id="ARBA00022490"/>
    </source>
</evidence>
<accession>A0A1Q5PJR3</accession>
<feature type="binding site" evidence="7 8">
    <location>
        <position position="153"/>
    </location>
    <ligand>
        <name>S-adenosyl-L-methionine</name>
        <dbReference type="ChEBI" id="CHEBI:59789"/>
    </ligand>
</feature>
<evidence type="ECO:0000256" key="6">
    <source>
        <dbReference type="ARBA" id="ARBA00022884"/>
    </source>
</evidence>
<dbReference type="Gene3D" id="1.10.8.100">
    <property type="entry name" value="Ribosomal RNA adenine dimethylase-like, domain 2"/>
    <property type="match status" value="1"/>
</dbReference>
<dbReference type="PROSITE" id="PS51689">
    <property type="entry name" value="SAM_RNA_A_N6_MT"/>
    <property type="match status" value="1"/>
</dbReference>
<dbReference type="CDD" id="cd02440">
    <property type="entry name" value="AdoMet_MTases"/>
    <property type="match status" value="1"/>
</dbReference>
<feature type="binding site" evidence="7 8">
    <location>
        <position position="38"/>
    </location>
    <ligand>
        <name>S-adenosyl-L-methionine</name>
        <dbReference type="ChEBI" id="CHEBI:59789"/>
    </ligand>
</feature>
<protein>
    <recommendedName>
        <fullName evidence="7">Ribosomal RNA small subunit methyltransferase A</fullName>
        <ecNumber evidence="7">2.1.1.182</ecNumber>
    </recommendedName>
    <alternativeName>
        <fullName evidence="7">16S rRNA (adenine(1518)-N(6)/adenine(1519)-N(6))-dimethyltransferase</fullName>
    </alternativeName>
    <alternativeName>
        <fullName evidence="7">16S rRNA dimethyladenosine transferase</fullName>
    </alternativeName>
    <alternativeName>
        <fullName evidence="7">16S rRNA dimethylase</fullName>
    </alternativeName>
    <alternativeName>
        <fullName evidence="7">S-adenosylmethionine-6-N', N'-adenosyl(rRNA) dimethyltransferase</fullName>
    </alternativeName>
</protein>
<dbReference type="InterPro" id="IPR011530">
    <property type="entry name" value="rRNA_adenine_dimethylase"/>
</dbReference>
<dbReference type="AlphaFoldDB" id="A0A1Q5PJR3"/>
<evidence type="ECO:0000256" key="2">
    <source>
        <dbReference type="ARBA" id="ARBA00022552"/>
    </source>
</evidence>
<dbReference type="PANTHER" id="PTHR11727:SF7">
    <property type="entry name" value="DIMETHYLADENOSINE TRANSFERASE-RELATED"/>
    <property type="match status" value="1"/>
</dbReference>
<feature type="binding site" evidence="7 8">
    <location>
        <position position="36"/>
    </location>
    <ligand>
        <name>S-adenosyl-L-methionine</name>
        <dbReference type="ChEBI" id="CHEBI:59789"/>
    </ligand>
</feature>
<comment type="function">
    <text evidence="7">Specifically dimethylates two adjacent adenosines (A1518 and A1519) in the loop of a conserved hairpin near the 3'-end of 16S rRNA in the 30S particle. May play a critical role in biogenesis of 30S subunits.</text>
</comment>
<keyword evidence="6 7" id="KW-0694">RNA-binding</keyword>
<dbReference type="GO" id="GO:0005829">
    <property type="term" value="C:cytosol"/>
    <property type="evidence" value="ECO:0007669"/>
    <property type="project" value="TreeGrafter"/>
</dbReference>
<gene>
    <name evidence="7" type="primary">rsmA</name>
    <name evidence="7" type="synonym">ksgA</name>
    <name evidence="10" type="ORF">BSR29_07985</name>
</gene>
<comment type="catalytic activity">
    <reaction evidence="7">
        <text>adenosine(1518)/adenosine(1519) in 16S rRNA + 4 S-adenosyl-L-methionine = N(6)-dimethyladenosine(1518)/N(6)-dimethyladenosine(1519) in 16S rRNA + 4 S-adenosyl-L-homocysteine + 4 H(+)</text>
        <dbReference type="Rhea" id="RHEA:19609"/>
        <dbReference type="Rhea" id="RHEA-COMP:10232"/>
        <dbReference type="Rhea" id="RHEA-COMP:10233"/>
        <dbReference type="ChEBI" id="CHEBI:15378"/>
        <dbReference type="ChEBI" id="CHEBI:57856"/>
        <dbReference type="ChEBI" id="CHEBI:59789"/>
        <dbReference type="ChEBI" id="CHEBI:74411"/>
        <dbReference type="ChEBI" id="CHEBI:74493"/>
        <dbReference type="EC" id="2.1.1.182"/>
    </reaction>
</comment>
<dbReference type="PANTHER" id="PTHR11727">
    <property type="entry name" value="DIMETHYLADENOSINE TRANSFERASE"/>
    <property type="match status" value="1"/>
</dbReference>
<dbReference type="InterPro" id="IPR023165">
    <property type="entry name" value="rRNA_Ade_diMease-like_C"/>
</dbReference>
<dbReference type="PROSITE" id="PS01131">
    <property type="entry name" value="RRNA_A_DIMETH"/>
    <property type="match status" value="1"/>
</dbReference>
<organism evidence="10 11">
    <name type="scientific">Boudabousia liubingyangii</name>
    <dbReference type="NCBI Taxonomy" id="1921764"/>
    <lineage>
        <taxon>Bacteria</taxon>
        <taxon>Bacillati</taxon>
        <taxon>Actinomycetota</taxon>
        <taxon>Actinomycetes</taxon>
        <taxon>Actinomycetales</taxon>
        <taxon>Actinomycetaceae</taxon>
        <taxon>Boudabousia</taxon>
    </lineage>
</organism>
<keyword evidence="2 7" id="KW-0698">rRNA processing</keyword>
<dbReference type="GO" id="GO:0052908">
    <property type="term" value="F:16S rRNA (adenine(1518)-N(6)/adenine(1519)-N(6))-dimethyltransferase activity"/>
    <property type="evidence" value="ECO:0007669"/>
    <property type="project" value="UniProtKB-EC"/>
</dbReference>
<evidence type="ECO:0000256" key="7">
    <source>
        <dbReference type="HAMAP-Rule" id="MF_00607"/>
    </source>
</evidence>
<keyword evidence="4 7" id="KW-0808">Transferase</keyword>
<dbReference type="EC" id="2.1.1.182" evidence="7"/>
<comment type="caution">
    <text evidence="10">The sequence shown here is derived from an EMBL/GenBank/DDBJ whole genome shotgun (WGS) entry which is preliminary data.</text>
</comment>
<dbReference type="NCBIfam" id="TIGR00755">
    <property type="entry name" value="ksgA"/>
    <property type="match status" value="1"/>
</dbReference>
<evidence type="ECO:0000256" key="5">
    <source>
        <dbReference type="ARBA" id="ARBA00022691"/>
    </source>
</evidence>
<dbReference type="InterPro" id="IPR001737">
    <property type="entry name" value="KsgA/Erm"/>
</dbReference>
<dbReference type="HAMAP" id="MF_00607">
    <property type="entry name" value="16SrRNA_methyltr_A"/>
    <property type="match status" value="1"/>
</dbReference>
<evidence type="ECO:0000256" key="4">
    <source>
        <dbReference type="ARBA" id="ARBA00022679"/>
    </source>
</evidence>
<comment type="similarity">
    <text evidence="7">Belongs to the class I-like SAM-binding methyltransferase superfamily. rRNA adenine N(6)-methyltransferase family. RsmA subfamily.</text>
</comment>
<evidence type="ECO:0000259" key="9">
    <source>
        <dbReference type="SMART" id="SM00650"/>
    </source>
</evidence>
<dbReference type="RefSeq" id="WP_073709777.1">
    <property type="nucleotide sequence ID" value="NZ_MQSV01000006.1"/>
</dbReference>
<dbReference type="Gene3D" id="3.40.50.150">
    <property type="entry name" value="Vaccinia Virus protein VP39"/>
    <property type="match status" value="1"/>
</dbReference>
<dbReference type="EMBL" id="MQSV01000006">
    <property type="protein sequence ID" value="OKL46182.1"/>
    <property type="molecule type" value="Genomic_DNA"/>
</dbReference>
<proteinExistence type="inferred from homology"/>
<feature type="binding site" evidence="7 8">
    <location>
        <position position="114"/>
    </location>
    <ligand>
        <name>S-adenosyl-L-methionine</name>
        <dbReference type="ChEBI" id="CHEBI:59789"/>
    </ligand>
</feature>
<comment type="subcellular location">
    <subcellularLocation>
        <location evidence="7">Cytoplasm</location>
    </subcellularLocation>
</comment>
<evidence type="ECO:0000256" key="8">
    <source>
        <dbReference type="PROSITE-ProRule" id="PRU01026"/>
    </source>
</evidence>
<name>A0A1Q5PJR3_9ACTO</name>
<dbReference type="FunFam" id="1.10.8.100:FF:000003">
    <property type="entry name" value="Ribosomal RNA small subunit methyltransferase A"/>
    <property type="match status" value="1"/>
</dbReference>
<feature type="domain" description="Ribosomal RNA adenine methylase transferase N-terminal" evidence="9">
    <location>
        <begin position="43"/>
        <end position="238"/>
    </location>
</feature>
<dbReference type="SMART" id="SM00650">
    <property type="entry name" value="rADc"/>
    <property type="match status" value="1"/>
</dbReference>
<keyword evidence="11" id="KW-1185">Reference proteome</keyword>
<dbReference type="GO" id="GO:0003723">
    <property type="term" value="F:RNA binding"/>
    <property type="evidence" value="ECO:0007669"/>
    <property type="project" value="UniProtKB-UniRule"/>
</dbReference>
<dbReference type="InterPro" id="IPR029063">
    <property type="entry name" value="SAM-dependent_MTases_sf"/>
</dbReference>
<evidence type="ECO:0000256" key="3">
    <source>
        <dbReference type="ARBA" id="ARBA00022603"/>
    </source>
</evidence>